<reference evidence="2" key="1">
    <citation type="journal article" date="2017" name="Gigascience">
        <title>The genome draft of coconut (Cocos nucifera).</title>
        <authorList>
            <person name="Xiao Y."/>
            <person name="Xu P."/>
            <person name="Fan H."/>
            <person name="Baudouin L."/>
            <person name="Xia W."/>
            <person name="Bocs S."/>
            <person name="Xu J."/>
            <person name="Li Q."/>
            <person name="Guo A."/>
            <person name="Zhou L."/>
            <person name="Li J."/>
            <person name="Wu Y."/>
            <person name="Ma Z."/>
            <person name="Armero A."/>
            <person name="Issali A.E."/>
            <person name="Liu N."/>
            <person name="Peng M."/>
            <person name="Yang Y."/>
        </authorList>
    </citation>
    <scope>NUCLEOTIDE SEQUENCE</scope>
    <source>
        <tissue evidence="2">Spear leaf of Hainan Tall coconut</tissue>
    </source>
</reference>
<proteinExistence type="predicted"/>
<dbReference type="AlphaFoldDB" id="A0A8K0MWB4"/>
<dbReference type="Proteomes" id="UP000797356">
    <property type="component" value="Chromosome 2"/>
</dbReference>
<sequence length="66" mass="7395">MKFDVSETAKLSLELVIKEAPTKGHEVLPQISQEDGMKFDRAYDLPSASKAQTPRARHQGSPDRRT</sequence>
<evidence type="ECO:0000256" key="1">
    <source>
        <dbReference type="SAM" id="MobiDB-lite"/>
    </source>
</evidence>
<protein>
    <submittedName>
        <fullName evidence="2">Uncharacterized protein</fullName>
    </submittedName>
</protein>
<name>A0A8K0MWB4_COCNU</name>
<dbReference type="EMBL" id="CM017873">
    <property type="protein sequence ID" value="KAG1330605.1"/>
    <property type="molecule type" value="Genomic_DNA"/>
</dbReference>
<evidence type="ECO:0000313" key="3">
    <source>
        <dbReference type="Proteomes" id="UP000797356"/>
    </source>
</evidence>
<evidence type="ECO:0000313" key="2">
    <source>
        <dbReference type="EMBL" id="KAG1330605.1"/>
    </source>
</evidence>
<comment type="caution">
    <text evidence="2">The sequence shown here is derived from an EMBL/GenBank/DDBJ whole genome shotgun (WGS) entry which is preliminary data.</text>
</comment>
<accession>A0A8K0MWB4</accession>
<reference evidence="2" key="2">
    <citation type="submission" date="2019-07" db="EMBL/GenBank/DDBJ databases">
        <authorList>
            <person name="Yang Y."/>
            <person name="Bocs S."/>
            <person name="Baudouin L."/>
        </authorList>
    </citation>
    <scope>NUCLEOTIDE SEQUENCE</scope>
    <source>
        <tissue evidence="2">Spear leaf of Hainan Tall coconut</tissue>
    </source>
</reference>
<feature type="region of interest" description="Disordered" evidence="1">
    <location>
        <begin position="27"/>
        <end position="66"/>
    </location>
</feature>
<keyword evidence="3" id="KW-1185">Reference proteome</keyword>
<organism evidence="2 3">
    <name type="scientific">Cocos nucifera</name>
    <name type="common">Coconut palm</name>
    <dbReference type="NCBI Taxonomy" id="13894"/>
    <lineage>
        <taxon>Eukaryota</taxon>
        <taxon>Viridiplantae</taxon>
        <taxon>Streptophyta</taxon>
        <taxon>Embryophyta</taxon>
        <taxon>Tracheophyta</taxon>
        <taxon>Spermatophyta</taxon>
        <taxon>Magnoliopsida</taxon>
        <taxon>Liliopsida</taxon>
        <taxon>Arecaceae</taxon>
        <taxon>Arecoideae</taxon>
        <taxon>Cocoseae</taxon>
        <taxon>Attaleinae</taxon>
        <taxon>Cocos</taxon>
    </lineage>
</organism>
<gene>
    <name evidence="2" type="ORF">COCNU_02G005730</name>
</gene>